<dbReference type="CDD" id="cd16964">
    <property type="entry name" value="YqgF"/>
    <property type="match status" value="1"/>
</dbReference>
<dbReference type="GO" id="GO:0005829">
    <property type="term" value="C:cytosol"/>
    <property type="evidence" value="ECO:0007669"/>
    <property type="project" value="TreeGrafter"/>
</dbReference>
<dbReference type="GO" id="GO:0000967">
    <property type="term" value="P:rRNA 5'-end processing"/>
    <property type="evidence" value="ECO:0007669"/>
    <property type="project" value="UniProtKB-UniRule"/>
</dbReference>
<dbReference type="AlphaFoldDB" id="A0A1R4ECC1"/>
<dbReference type="EC" id="3.1.-.-" evidence="5"/>
<dbReference type="PANTHER" id="PTHR33317">
    <property type="entry name" value="POLYNUCLEOTIDYL TRANSFERASE, RIBONUCLEASE H-LIKE SUPERFAMILY PROTEIN"/>
    <property type="match status" value="1"/>
</dbReference>
<dbReference type="NCBIfam" id="TIGR00250">
    <property type="entry name" value="RNAse_H_YqgF"/>
    <property type="match status" value="1"/>
</dbReference>
<accession>A0A1R4ECC1</accession>
<dbReference type="STRING" id="1945520.A1019T_00103"/>
<keyword evidence="2 5" id="KW-0690">Ribosome biogenesis</keyword>
<keyword evidence="8" id="KW-1185">Reference proteome</keyword>
<keyword evidence="4 5" id="KW-0378">Hydrolase</keyword>
<keyword evidence="1 5" id="KW-0963">Cytoplasm</keyword>
<evidence type="ECO:0000313" key="8">
    <source>
        <dbReference type="Proteomes" id="UP000188169"/>
    </source>
</evidence>
<dbReference type="HAMAP" id="MF_00651">
    <property type="entry name" value="Nuclease_YqgF"/>
    <property type="match status" value="1"/>
</dbReference>
<dbReference type="EMBL" id="FUGD01000029">
    <property type="protein sequence ID" value="SJM36143.1"/>
    <property type="molecule type" value="Genomic_DNA"/>
</dbReference>
<dbReference type="GO" id="GO:0004518">
    <property type="term" value="F:nuclease activity"/>
    <property type="evidence" value="ECO:0007669"/>
    <property type="project" value="UniProtKB-KW"/>
</dbReference>
<evidence type="ECO:0000256" key="4">
    <source>
        <dbReference type="ARBA" id="ARBA00022801"/>
    </source>
</evidence>
<evidence type="ECO:0000259" key="6">
    <source>
        <dbReference type="SMART" id="SM00732"/>
    </source>
</evidence>
<dbReference type="Proteomes" id="UP000188169">
    <property type="component" value="Unassembled WGS sequence"/>
</dbReference>
<dbReference type="SUPFAM" id="SSF53098">
    <property type="entry name" value="Ribonuclease H-like"/>
    <property type="match status" value="1"/>
</dbReference>
<evidence type="ECO:0000256" key="3">
    <source>
        <dbReference type="ARBA" id="ARBA00022722"/>
    </source>
</evidence>
<comment type="subcellular location">
    <subcellularLocation>
        <location evidence="5">Cytoplasm</location>
    </subcellularLocation>
</comment>
<reference evidence="8" key="1">
    <citation type="submission" date="2017-02" db="EMBL/GenBank/DDBJ databases">
        <authorList>
            <person name="Mornico D."/>
        </authorList>
    </citation>
    <scope>NUCLEOTIDE SEQUENCE [LARGE SCALE GENOMIC DNA]</scope>
</reference>
<proteinExistence type="inferred from homology"/>
<dbReference type="RefSeq" id="WP_077447554.1">
    <property type="nucleotide sequence ID" value="NZ_FUGD01000029.1"/>
</dbReference>
<dbReference type="InterPro" id="IPR037027">
    <property type="entry name" value="YqgF/RNaseH-like_dom_sf"/>
</dbReference>
<organism evidence="7 8">
    <name type="scientific">Psychrobacter pasteurii</name>
    <dbReference type="NCBI Taxonomy" id="1945520"/>
    <lineage>
        <taxon>Bacteria</taxon>
        <taxon>Pseudomonadati</taxon>
        <taxon>Pseudomonadota</taxon>
        <taxon>Gammaproteobacteria</taxon>
        <taxon>Moraxellales</taxon>
        <taxon>Moraxellaceae</taxon>
        <taxon>Psychrobacter</taxon>
    </lineage>
</organism>
<gene>
    <name evidence="7" type="primary">yqgF</name>
    <name evidence="7" type="ORF">A1019T_00103</name>
</gene>
<comment type="function">
    <text evidence="5">Could be a nuclease involved in processing of the 5'-end of pre-16S rRNA.</text>
</comment>
<evidence type="ECO:0000256" key="2">
    <source>
        <dbReference type="ARBA" id="ARBA00022517"/>
    </source>
</evidence>
<protein>
    <recommendedName>
        <fullName evidence="5">Putative pre-16S rRNA nuclease</fullName>
        <ecNumber evidence="5">3.1.-.-</ecNumber>
    </recommendedName>
</protein>
<dbReference type="InterPro" id="IPR005227">
    <property type="entry name" value="YqgF"/>
</dbReference>
<dbReference type="SMART" id="SM00732">
    <property type="entry name" value="YqgFc"/>
    <property type="match status" value="1"/>
</dbReference>
<dbReference type="InterPro" id="IPR006641">
    <property type="entry name" value="YqgF/RNaseH-like_dom"/>
</dbReference>
<dbReference type="PANTHER" id="PTHR33317:SF4">
    <property type="entry name" value="POLYNUCLEOTIDYL TRANSFERASE, RIBONUCLEASE H-LIKE SUPERFAMILY PROTEIN"/>
    <property type="match status" value="1"/>
</dbReference>
<dbReference type="Gene3D" id="3.30.420.140">
    <property type="entry name" value="YqgF/RNase H-like domain"/>
    <property type="match status" value="1"/>
</dbReference>
<evidence type="ECO:0000256" key="1">
    <source>
        <dbReference type="ARBA" id="ARBA00022490"/>
    </source>
</evidence>
<dbReference type="Pfam" id="PF03652">
    <property type="entry name" value="RuvX"/>
    <property type="match status" value="1"/>
</dbReference>
<keyword evidence="3 5" id="KW-0540">Nuclease</keyword>
<dbReference type="InterPro" id="IPR012337">
    <property type="entry name" value="RNaseH-like_sf"/>
</dbReference>
<feature type="domain" description="YqgF/RNase H-like" evidence="6">
    <location>
        <begin position="22"/>
        <end position="128"/>
    </location>
</feature>
<name>A0A1R4ECC1_9GAMM</name>
<evidence type="ECO:0000256" key="5">
    <source>
        <dbReference type="HAMAP-Rule" id="MF_00651"/>
    </source>
</evidence>
<dbReference type="OrthoDB" id="9796140at2"/>
<comment type="similarity">
    <text evidence="5">Belongs to the YqgF HJR family.</text>
</comment>
<sequence length="173" mass="19331">MSNTENLSSETVATETPRPEQTVLLGLDYGVKKMGMALGNTVTQDARPFDILAMNNGQPADWDNLLGIIDTWKIGRVIVGLPLNMDGSSSMIAKRAHKFARRLAHRLMEQRIHVPVQLFDERLTSVEAREMAWELGLIKNERDPIDDISACLLLQSYLANPDHAEDIATYKAD</sequence>
<evidence type="ECO:0000313" key="7">
    <source>
        <dbReference type="EMBL" id="SJM36143.1"/>
    </source>
</evidence>
<dbReference type="GO" id="GO:0016788">
    <property type="term" value="F:hydrolase activity, acting on ester bonds"/>
    <property type="evidence" value="ECO:0007669"/>
    <property type="project" value="UniProtKB-UniRule"/>
</dbReference>